<gene>
    <name evidence="2" type="primary">LOC135193859</name>
</gene>
<evidence type="ECO:0000313" key="2">
    <source>
        <dbReference type="RefSeq" id="XP_064074140.1"/>
    </source>
</evidence>
<reference evidence="2" key="1">
    <citation type="submission" date="2025-08" db="UniProtKB">
        <authorList>
            <consortium name="RefSeq"/>
        </authorList>
    </citation>
    <scope>IDENTIFICATION</scope>
    <source>
        <tissue evidence="2">Whole body</tissue>
    </source>
</reference>
<dbReference type="Proteomes" id="UP001652626">
    <property type="component" value="Chromosome 20"/>
</dbReference>
<protein>
    <submittedName>
        <fullName evidence="2">Uncharacterized protein LOC135193859</fullName>
    </submittedName>
</protein>
<accession>A0ABM4AS62</accession>
<evidence type="ECO:0000313" key="1">
    <source>
        <dbReference type="Proteomes" id="UP001652626"/>
    </source>
</evidence>
<sequence length="218" mass="25899">MYATLIYIASLLIPYPTVQHFVWPLHWCLVADICNHTWIPECGTENEEDIYNRRLFIDECDMFEYNCDFESDFYAINYSDCFNLPTTRCPPIPTCPSIPTCPDHRYHRMGQKYKFAPTRKLVKKPRSTIKLSLPIHMLRGRRRYSPTWKKKKRKTTKVTVKMSTNKNRKKTSVAKAKTTVLKKKKVTKSEWKLKKIFKGLIKKPVRNKKRDESNDFLE</sequence>
<name>A0ABM4AS62_VANTA</name>
<dbReference type="GeneID" id="135193859"/>
<dbReference type="RefSeq" id="XP_064074140.1">
    <property type="nucleotide sequence ID" value="XM_064218070.1"/>
</dbReference>
<organism evidence="1 2">
    <name type="scientific">Vanessa tameamea</name>
    <name type="common">Kamehameha butterfly</name>
    <dbReference type="NCBI Taxonomy" id="334116"/>
    <lineage>
        <taxon>Eukaryota</taxon>
        <taxon>Metazoa</taxon>
        <taxon>Ecdysozoa</taxon>
        <taxon>Arthropoda</taxon>
        <taxon>Hexapoda</taxon>
        <taxon>Insecta</taxon>
        <taxon>Pterygota</taxon>
        <taxon>Neoptera</taxon>
        <taxon>Endopterygota</taxon>
        <taxon>Lepidoptera</taxon>
        <taxon>Glossata</taxon>
        <taxon>Ditrysia</taxon>
        <taxon>Papilionoidea</taxon>
        <taxon>Nymphalidae</taxon>
        <taxon>Nymphalinae</taxon>
        <taxon>Vanessa</taxon>
    </lineage>
</organism>
<keyword evidence="1" id="KW-1185">Reference proteome</keyword>
<proteinExistence type="predicted"/>